<organism evidence="1 2">
    <name type="scientific">Vitis vinifera</name>
    <name type="common">Grape</name>
    <dbReference type="NCBI Taxonomy" id="29760"/>
    <lineage>
        <taxon>Eukaryota</taxon>
        <taxon>Viridiplantae</taxon>
        <taxon>Streptophyta</taxon>
        <taxon>Embryophyta</taxon>
        <taxon>Tracheophyta</taxon>
        <taxon>Spermatophyta</taxon>
        <taxon>Magnoliopsida</taxon>
        <taxon>eudicotyledons</taxon>
        <taxon>Gunneridae</taxon>
        <taxon>Pentapetalae</taxon>
        <taxon>rosids</taxon>
        <taxon>Vitales</taxon>
        <taxon>Vitaceae</taxon>
        <taxon>Viteae</taxon>
        <taxon>Vitis</taxon>
    </lineage>
</organism>
<evidence type="ECO:0000313" key="2">
    <source>
        <dbReference type="Proteomes" id="UP000288805"/>
    </source>
</evidence>
<gene>
    <name evidence="1" type="ORF">CK203_041604</name>
</gene>
<dbReference type="Proteomes" id="UP000288805">
    <property type="component" value="Unassembled WGS sequence"/>
</dbReference>
<evidence type="ECO:0000313" key="1">
    <source>
        <dbReference type="EMBL" id="RVW92664.1"/>
    </source>
</evidence>
<name>A0A438I7H2_VITVI</name>
<sequence length="48" mass="5636">MKTPMSSSIKLDKDEKDFNHVLKNWCDEHGLGGRPDRESIDRFIRVSF</sequence>
<dbReference type="EMBL" id="QGNW01000135">
    <property type="protein sequence ID" value="RVW92664.1"/>
    <property type="molecule type" value="Genomic_DNA"/>
</dbReference>
<dbReference type="AlphaFoldDB" id="A0A438I7H2"/>
<protein>
    <submittedName>
        <fullName evidence="1">Uncharacterized protein</fullName>
    </submittedName>
</protein>
<accession>A0A438I7H2</accession>
<proteinExistence type="predicted"/>
<comment type="caution">
    <text evidence="1">The sequence shown here is derived from an EMBL/GenBank/DDBJ whole genome shotgun (WGS) entry which is preliminary data.</text>
</comment>
<reference evidence="1 2" key="1">
    <citation type="journal article" date="2018" name="PLoS Genet.">
        <title>Population sequencing reveals clonal diversity and ancestral inbreeding in the grapevine cultivar Chardonnay.</title>
        <authorList>
            <person name="Roach M.J."/>
            <person name="Johnson D.L."/>
            <person name="Bohlmann J."/>
            <person name="van Vuuren H.J."/>
            <person name="Jones S.J."/>
            <person name="Pretorius I.S."/>
            <person name="Schmidt S.A."/>
            <person name="Borneman A.R."/>
        </authorList>
    </citation>
    <scope>NUCLEOTIDE SEQUENCE [LARGE SCALE GENOMIC DNA]</scope>
    <source>
        <strain evidence="2">cv. Chardonnay</strain>
        <tissue evidence="1">Leaf</tissue>
    </source>
</reference>